<proteinExistence type="inferred from homology"/>
<protein>
    <submittedName>
        <fullName evidence="7">Cytochrome p450 monooxygenase</fullName>
    </submittedName>
</protein>
<dbReference type="GO" id="GO:0016705">
    <property type="term" value="F:oxidoreductase activity, acting on paired donors, with incorporation or reduction of molecular oxygen"/>
    <property type="evidence" value="ECO:0007669"/>
    <property type="project" value="InterPro"/>
</dbReference>
<dbReference type="eggNOG" id="KOG0157">
    <property type="taxonomic scope" value="Eukaryota"/>
</dbReference>
<dbReference type="GO" id="GO:0005506">
    <property type="term" value="F:iron ion binding"/>
    <property type="evidence" value="ECO:0007669"/>
    <property type="project" value="InterPro"/>
</dbReference>
<sequence length="515" mass="56647">MGLSDGPRLLYAAAAILLALVLRSVFSTPVLRRHGVPLRKPADTLPLAGNGIRFLQARQKLFSWFVRCQDHFGYETYQIAVPTLPPGVVISDPRNLDFIFKSEGTLVNKGSFVKGMLWDLFGHGIVNSDGDVWRVQRRAGQSFLNTANIRVLTDVALPQYLAGTLARLRALDTTAAVDLQAVFHELTSCIMGKMAYNMEMHAEDAFSVAFDRASAATTKRFQNPLWQLTDLLSGSGADLRRQLAIVRAFGRRIVASAVADRAAQLDHADNKLDEVSGSLIQSLLEAIPNQDIVADAALNYLSAGRDTVAQGLTWTFYMLTKHPRVVAQIRLEIEQLLASSNNSLTLSALTPAALPYVMAVFFEGLRLYPPIPFEIKQVETAAGLTLPDGTFLPCGALVLWCSWAMNRSRQTWGDDADDFRPERWLVETPHEQARLVGRSPSEFPVFHGGPRTCLGKKMAESMAVQIMAAVVWHFDVQPDSSSSPDRVTKTSLTLPMNDGLPCIVRERAVSMVIAA</sequence>
<keyword evidence="8" id="KW-1185">Reference proteome</keyword>
<dbReference type="Gene3D" id="1.10.630.10">
    <property type="entry name" value="Cytochrome P450"/>
    <property type="match status" value="1"/>
</dbReference>
<dbReference type="InterPro" id="IPR017972">
    <property type="entry name" value="Cyt_P450_CS"/>
</dbReference>
<dbReference type="EMBL" id="GL629765">
    <property type="protein sequence ID" value="EFX04018.1"/>
    <property type="molecule type" value="Genomic_DNA"/>
</dbReference>
<dbReference type="Proteomes" id="UP000007796">
    <property type="component" value="Unassembled WGS sequence"/>
</dbReference>
<dbReference type="GO" id="GO:0020037">
    <property type="term" value="F:heme binding"/>
    <property type="evidence" value="ECO:0007669"/>
    <property type="project" value="InterPro"/>
</dbReference>
<dbReference type="SUPFAM" id="SSF48264">
    <property type="entry name" value="Cytochrome P450"/>
    <property type="match status" value="1"/>
</dbReference>
<evidence type="ECO:0000313" key="7">
    <source>
        <dbReference type="EMBL" id="EFX04018.1"/>
    </source>
</evidence>
<evidence type="ECO:0000256" key="4">
    <source>
        <dbReference type="ARBA" id="ARBA00023004"/>
    </source>
</evidence>
<dbReference type="InterPro" id="IPR001128">
    <property type="entry name" value="Cyt_P450"/>
</dbReference>
<dbReference type="RefSeq" id="XP_014173500.1">
    <property type="nucleotide sequence ID" value="XM_014318025.1"/>
</dbReference>
<evidence type="ECO:0000256" key="1">
    <source>
        <dbReference type="ARBA" id="ARBA00010617"/>
    </source>
</evidence>
<keyword evidence="5 6" id="KW-0349">Heme</keyword>
<evidence type="ECO:0000313" key="8">
    <source>
        <dbReference type="Proteomes" id="UP000007796"/>
    </source>
</evidence>
<comment type="cofactor">
    <cofactor evidence="5">
        <name>heme</name>
        <dbReference type="ChEBI" id="CHEBI:30413"/>
    </cofactor>
</comment>
<evidence type="ECO:0000256" key="5">
    <source>
        <dbReference type="PIRSR" id="PIRSR602401-1"/>
    </source>
</evidence>
<dbReference type="PANTHER" id="PTHR24296">
    <property type="entry name" value="CYTOCHROME P450"/>
    <property type="match status" value="1"/>
</dbReference>
<dbReference type="AlphaFoldDB" id="F0XDX2"/>
<comment type="similarity">
    <text evidence="1 6">Belongs to the cytochrome P450 family.</text>
</comment>
<dbReference type="STRING" id="655863.F0XDX2"/>
<dbReference type="PRINTS" id="PR00463">
    <property type="entry name" value="EP450I"/>
</dbReference>
<dbReference type="GO" id="GO:0006629">
    <property type="term" value="P:lipid metabolic process"/>
    <property type="evidence" value="ECO:0007669"/>
    <property type="project" value="UniProtKB-ARBA"/>
</dbReference>
<reference evidence="7 8" key="1">
    <citation type="journal article" date="2011" name="Proc. Natl. Acad. Sci. U.S.A.">
        <title>Genome and transcriptome analyses of the mountain pine beetle-fungal symbiont Grosmannia clavigera, a lodgepole pine pathogen.</title>
        <authorList>
            <person name="DiGuistini S."/>
            <person name="Wang Y."/>
            <person name="Liao N.Y."/>
            <person name="Taylor G."/>
            <person name="Tanguay P."/>
            <person name="Feau N."/>
            <person name="Henrissat B."/>
            <person name="Chan S.K."/>
            <person name="Hesse-Orce U."/>
            <person name="Alamouti S.M."/>
            <person name="Tsui C.K.M."/>
            <person name="Docking R.T."/>
            <person name="Levasseur A."/>
            <person name="Haridas S."/>
            <person name="Robertson G."/>
            <person name="Birol I."/>
            <person name="Holt R.A."/>
            <person name="Marra M.A."/>
            <person name="Hamelin R.C."/>
            <person name="Hirst M."/>
            <person name="Jones S.J.M."/>
            <person name="Bohlmann J."/>
            <person name="Breuil C."/>
        </authorList>
    </citation>
    <scope>NUCLEOTIDE SEQUENCE [LARGE SCALE GENOMIC DNA]</scope>
    <source>
        <strain evidence="8">kw1407 / UAMH 11150</strain>
    </source>
</reference>
<keyword evidence="6 7" id="KW-0503">Monooxygenase</keyword>
<dbReference type="PRINTS" id="PR00385">
    <property type="entry name" value="P450"/>
</dbReference>
<dbReference type="HOGENOM" id="CLU_001570_27_2_1"/>
<evidence type="ECO:0000256" key="3">
    <source>
        <dbReference type="ARBA" id="ARBA00023002"/>
    </source>
</evidence>
<dbReference type="PROSITE" id="PS00086">
    <property type="entry name" value="CYTOCHROME_P450"/>
    <property type="match status" value="1"/>
</dbReference>
<dbReference type="InParanoid" id="F0XDX2"/>
<name>F0XDX2_GROCL</name>
<keyword evidence="4 5" id="KW-0408">Iron</keyword>
<keyword evidence="2 5" id="KW-0479">Metal-binding</keyword>
<feature type="binding site" description="axial binding residue" evidence="5">
    <location>
        <position position="453"/>
    </location>
    <ligand>
        <name>heme</name>
        <dbReference type="ChEBI" id="CHEBI:30413"/>
    </ligand>
    <ligandPart>
        <name>Fe</name>
        <dbReference type="ChEBI" id="CHEBI:18248"/>
    </ligandPart>
</feature>
<organism evidence="8">
    <name type="scientific">Grosmannia clavigera (strain kw1407 / UAMH 11150)</name>
    <name type="common">Blue stain fungus</name>
    <name type="synonym">Graphiocladiella clavigera</name>
    <dbReference type="NCBI Taxonomy" id="655863"/>
    <lineage>
        <taxon>Eukaryota</taxon>
        <taxon>Fungi</taxon>
        <taxon>Dikarya</taxon>
        <taxon>Ascomycota</taxon>
        <taxon>Pezizomycotina</taxon>
        <taxon>Sordariomycetes</taxon>
        <taxon>Sordariomycetidae</taxon>
        <taxon>Ophiostomatales</taxon>
        <taxon>Ophiostomataceae</taxon>
        <taxon>Leptographium</taxon>
    </lineage>
</organism>
<dbReference type="Pfam" id="PF00067">
    <property type="entry name" value="p450"/>
    <property type="match status" value="1"/>
</dbReference>
<dbReference type="InterPro" id="IPR036396">
    <property type="entry name" value="Cyt_P450_sf"/>
</dbReference>
<evidence type="ECO:0000256" key="6">
    <source>
        <dbReference type="RuleBase" id="RU000461"/>
    </source>
</evidence>
<dbReference type="InterPro" id="IPR002401">
    <property type="entry name" value="Cyt_P450_E_grp-I"/>
</dbReference>
<evidence type="ECO:0000256" key="2">
    <source>
        <dbReference type="ARBA" id="ARBA00022723"/>
    </source>
</evidence>
<dbReference type="GO" id="GO:0004497">
    <property type="term" value="F:monooxygenase activity"/>
    <property type="evidence" value="ECO:0007669"/>
    <property type="project" value="UniProtKB-KW"/>
</dbReference>
<accession>F0XDX2</accession>
<dbReference type="OrthoDB" id="1470350at2759"/>
<gene>
    <name evidence="7" type="ORF">CMQ_946</name>
</gene>
<keyword evidence="3 6" id="KW-0560">Oxidoreductase</keyword>
<dbReference type="GeneID" id="25982081"/>